<keyword evidence="3" id="KW-1185">Reference proteome</keyword>
<name>A0ABY9MCI0_9BACL</name>
<protein>
    <submittedName>
        <fullName evidence="2">Uncharacterized protein</fullName>
    </submittedName>
</protein>
<accession>A0ABY9MCI0</accession>
<sequence length="70" mass="7501">MGGAPVTSALGYAPKPEMALAILIAPLSDSEVTILLFLFFDIFVPYYGLYQIGGYTATLKNKNCGSNQSH</sequence>
<organism evidence="2 3">
    <name type="scientific">Geobacillus proteiniphilus</name>
    <dbReference type="NCBI Taxonomy" id="860353"/>
    <lineage>
        <taxon>Bacteria</taxon>
        <taxon>Bacillati</taxon>
        <taxon>Bacillota</taxon>
        <taxon>Bacilli</taxon>
        <taxon>Bacillales</taxon>
        <taxon>Anoxybacillaceae</taxon>
        <taxon>Geobacillus</taxon>
    </lineage>
</organism>
<keyword evidence="1" id="KW-1133">Transmembrane helix</keyword>
<evidence type="ECO:0000313" key="3">
    <source>
        <dbReference type="Proteomes" id="UP001223761"/>
    </source>
</evidence>
<evidence type="ECO:0000256" key="1">
    <source>
        <dbReference type="SAM" id="Phobius"/>
    </source>
</evidence>
<keyword evidence="1" id="KW-0812">Transmembrane</keyword>
<evidence type="ECO:0000313" key="2">
    <source>
        <dbReference type="EMBL" id="WMJ15368.1"/>
    </source>
</evidence>
<gene>
    <name evidence="2" type="ORF">RA955_11155</name>
</gene>
<proteinExistence type="predicted"/>
<dbReference type="EMBL" id="CP133076">
    <property type="protein sequence ID" value="WMJ15368.1"/>
    <property type="molecule type" value="Genomic_DNA"/>
</dbReference>
<feature type="transmembrane region" description="Helical" evidence="1">
    <location>
        <begin position="32"/>
        <end position="50"/>
    </location>
</feature>
<dbReference type="Proteomes" id="UP001223761">
    <property type="component" value="Chromosome"/>
</dbReference>
<keyword evidence="1" id="KW-0472">Membrane</keyword>
<reference evidence="2 3" key="1">
    <citation type="submission" date="2023-08" db="EMBL/GenBank/DDBJ databases">
        <title>Genome sequencing of the thermostable Gram positive bacteria Geobacillus proteiniphilus strain T-6.</title>
        <authorList>
            <person name="Shulami S."/>
            <person name="Shoham Y."/>
        </authorList>
    </citation>
    <scope>NUCLEOTIDE SEQUENCE [LARGE SCALE GENOMIC DNA]</scope>
    <source>
        <strain evidence="2 3">T-6</strain>
    </source>
</reference>
<dbReference type="RefSeq" id="WP_307898321.1">
    <property type="nucleotide sequence ID" value="NZ_CP133076.1"/>
</dbReference>